<dbReference type="AlphaFoldDB" id="A0A7G9KZL8"/>
<proteinExistence type="predicted"/>
<accession>A0A7G9KZL8</accession>
<evidence type="ECO:0000313" key="2">
    <source>
        <dbReference type="EMBL" id="QNM81817.1"/>
    </source>
</evidence>
<organism evidence="2 3">
    <name type="scientific">Sphingomonas sabuli</name>
    <dbReference type="NCBI Taxonomy" id="2764186"/>
    <lineage>
        <taxon>Bacteria</taxon>
        <taxon>Pseudomonadati</taxon>
        <taxon>Pseudomonadota</taxon>
        <taxon>Alphaproteobacteria</taxon>
        <taxon>Sphingomonadales</taxon>
        <taxon>Sphingomonadaceae</taxon>
        <taxon>Sphingomonas</taxon>
    </lineage>
</organism>
<gene>
    <name evidence="2" type="ORF">H8M03_07020</name>
</gene>
<evidence type="ECO:0000256" key="1">
    <source>
        <dbReference type="SAM" id="MobiDB-lite"/>
    </source>
</evidence>
<dbReference type="RefSeq" id="WP_187478773.1">
    <property type="nucleotide sequence ID" value="NZ_CP060697.1"/>
</dbReference>
<feature type="region of interest" description="Disordered" evidence="1">
    <location>
        <begin position="41"/>
        <end position="63"/>
    </location>
</feature>
<evidence type="ECO:0000313" key="3">
    <source>
        <dbReference type="Proteomes" id="UP000515861"/>
    </source>
</evidence>
<protein>
    <submittedName>
        <fullName evidence="2">Uncharacterized protein</fullName>
    </submittedName>
</protein>
<feature type="compositionally biased region" description="Basic and acidic residues" evidence="1">
    <location>
        <begin position="41"/>
        <end position="50"/>
    </location>
</feature>
<sequence length="63" mass="6965">MTTAASDAAWKARSARKVRAANRIAIARGDEALPDRKVIENPATSDKDGKQWIGRNCPEIMRK</sequence>
<name>A0A7G9KZL8_9SPHN</name>
<dbReference type="EMBL" id="CP060697">
    <property type="protein sequence ID" value="QNM81817.1"/>
    <property type="molecule type" value="Genomic_DNA"/>
</dbReference>
<reference evidence="2 3" key="1">
    <citation type="submission" date="2020-08" db="EMBL/GenBank/DDBJ databases">
        <title>Sphingomonas sp. sand1-3 16S ribosomal RNA gene Genome sequencing and assembly.</title>
        <authorList>
            <person name="Kang M."/>
        </authorList>
    </citation>
    <scope>NUCLEOTIDE SEQUENCE [LARGE SCALE GENOMIC DNA]</scope>
    <source>
        <strain evidence="3">sand1-3</strain>
    </source>
</reference>
<keyword evidence="3" id="KW-1185">Reference proteome</keyword>
<dbReference type="KEGG" id="ssau:H8M03_07020"/>
<dbReference type="Proteomes" id="UP000515861">
    <property type="component" value="Chromosome"/>
</dbReference>